<dbReference type="InterPro" id="IPR016138">
    <property type="entry name" value="Ribosome_inactivat_prot_sub1"/>
</dbReference>
<dbReference type="Gramene" id="ORUFI11G04060.1">
    <property type="protein sequence ID" value="ORUFI11G04060.1"/>
    <property type="gene ID" value="ORUFI11G04060"/>
</dbReference>
<dbReference type="AlphaFoldDB" id="A0A0E0R4M5"/>
<dbReference type="PANTHER" id="PTHR33453">
    <property type="match status" value="1"/>
</dbReference>
<name>A0A0E0R4M5_ORYRU</name>
<evidence type="ECO:0000259" key="3">
    <source>
        <dbReference type="Pfam" id="PF20241"/>
    </source>
</evidence>
<keyword evidence="1" id="KW-0378">Hydrolase</keyword>
<keyword evidence="5" id="KW-1185">Reference proteome</keyword>
<evidence type="ECO:0000313" key="4">
    <source>
        <dbReference type="EnsemblPlants" id="ORUFI11G04060.1"/>
    </source>
</evidence>
<dbReference type="InterPro" id="IPR001574">
    <property type="entry name" value="Ribosome_inactivat_prot"/>
</dbReference>
<dbReference type="GO" id="GO:0030598">
    <property type="term" value="F:rRNA N-glycosylase activity"/>
    <property type="evidence" value="ECO:0007669"/>
    <property type="project" value="UniProtKB-EC"/>
</dbReference>
<protein>
    <recommendedName>
        <fullName evidence="3">DUF6598 domain-containing protein</fullName>
    </recommendedName>
</protein>
<dbReference type="eggNOG" id="ENOG502R5GZ">
    <property type="taxonomic scope" value="Eukaryota"/>
</dbReference>
<sequence length="554" mass="61149">MAPKFGKRGNTYVGRPPIIEVVTYNVSTTQQYSGFIYDLRHRLAKHQHIGRPVLAMGSHPKQPARWMYINLVGNDNDRATLAVRDDNLYIIGFKNQKGQWFEIGVPTKNMPLLNSSTFLGCDVRYGSLLNVPEGPSTPSEVVLRELMSVDLRRTRVLDAVHELSDYAHPQNGVVDVATKRHLARLAVVICESARMTPHYDTVNNGYESNAPVTLTELQVNYLWNWTCMSRILGGITHQRKEPPCLRRPPPSDYGPRPHAQLPPPLAKRAPQALFEEEKRPSSTDDREESSMDGCIGRLLVEVLTVNPMYASDNFHRCTIAIYDGERGQILFKHQEGDPSVIRDFQGNLFLTGPHSAFSAEGSFLIEVNPHTPTGGQSYISKSQAVGGMLFWDCYDDDNEYDKILTDNFSTGLGPLRVTYAVLSNAVEATVQVKLLPLAGGRATSGSVFGVITVRSQKFGVGSVLFSRSPQAKVQLASDSTVPLAHSVVAVPLDFPVLIEAQLHAGNEYFQGKLEFAAGVCGKQQTKQILHALTPRAAGAGNTVLEITWSPDFPR</sequence>
<keyword evidence="1" id="KW-0611">Plant defense</keyword>
<dbReference type="InterPro" id="IPR036041">
    <property type="entry name" value="Ribosome-inact_prot_sf"/>
</dbReference>
<dbReference type="STRING" id="4529.A0A0E0R4M5"/>
<dbReference type="SUPFAM" id="SSF56371">
    <property type="entry name" value="Ribosome inactivating proteins (RIP)"/>
    <property type="match status" value="1"/>
</dbReference>
<dbReference type="EnsemblPlants" id="ORUFI11G04060.1">
    <property type="protein sequence ID" value="ORUFI11G04060.1"/>
    <property type="gene ID" value="ORUFI11G04060"/>
</dbReference>
<comment type="catalytic activity">
    <reaction evidence="1">
        <text>Endohydrolysis of the N-glycosidic bond at one specific adenosine on the 28S rRNA.</text>
        <dbReference type="EC" id="3.2.2.22"/>
    </reaction>
</comment>
<dbReference type="HOGENOM" id="CLU_031596_1_0_1"/>
<evidence type="ECO:0000313" key="5">
    <source>
        <dbReference type="Proteomes" id="UP000008022"/>
    </source>
</evidence>
<dbReference type="InterPro" id="IPR046533">
    <property type="entry name" value="DUF6598"/>
</dbReference>
<dbReference type="Proteomes" id="UP000008022">
    <property type="component" value="Unassembled WGS sequence"/>
</dbReference>
<reference evidence="5" key="1">
    <citation type="submission" date="2013-06" db="EMBL/GenBank/DDBJ databases">
        <authorList>
            <person name="Zhao Q."/>
        </authorList>
    </citation>
    <scope>NUCLEOTIDE SEQUENCE</scope>
    <source>
        <strain evidence="5">cv. W1943</strain>
    </source>
</reference>
<feature type="domain" description="DUF6598" evidence="3">
    <location>
        <begin position="317"/>
        <end position="524"/>
    </location>
</feature>
<dbReference type="Pfam" id="PF00161">
    <property type="entry name" value="RIP"/>
    <property type="match status" value="1"/>
</dbReference>
<dbReference type="OMA" id="CESARMR"/>
<evidence type="ECO:0000256" key="2">
    <source>
        <dbReference type="SAM" id="MobiDB-lite"/>
    </source>
</evidence>
<proteinExistence type="inferred from homology"/>
<reference evidence="4" key="2">
    <citation type="submission" date="2015-06" db="UniProtKB">
        <authorList>
            <consortium name="EnsemblPlants"/>
        </authorList>
    </citation>
    <scope>IDENTIFICATION</scope>
</reference>
<keyword evidence="1" id="KW-0800">Toxin</keyword>
<dbReference type="PANTHER" id="PTHR33453:SF40">
    <property type="entry name" value="RRNA N-GLYCOSYLASE"/>
    <property type="match status" value="1"/>
</dbReference>
<comment type="similarity">
    <text evidence="1">Belongs to the ribosome-inactivating protein family.</text>
</comment>
<dbReference type="GO" id="GO:0017148">
    <property type="term" value="P:negative regulation of translation"/>
    <property type="evidence" value="ECO:0007669"/>
    <property type="project" value="UniProtKB-KW"/>
</dbReference>
<organism evidence="4 5">
    <name type="scientific">Oryza rufipogon</name>
    <name type="common">Brownbeard rice</name>
    <name type="synonym">Asian wild rice</name>
    <dbReference type="NCBI Taxonomy" id="4529"/>
    <lineage>
        <taxon>Eukaryota</taxon>
        <taxon>Viridiplantae</taxon>
        <taxon>Streptophyta</taxon>
        <taxon>Embryophyta</taxon>
        <taxon>Tracheophyta</taxon>
        <taxon>Spermatophyta</taxon>
        <taxon>Magnoliopsida</taxon>
        <taxon>Liliopsida</taxon>
        <taxon>Poales</taxon>
        <taxon>Poaceae</taxon>
        <taxon>BOP clade</taxon>
        <taxon>Oryzoideae</taxon>
        <taxon>Oryzeae</taxon>
        <taxon>Oryzinae</taxon>
        <taxon>Oryza</taxon>
    </lineage>
</organism>
<dbReference type="Pfam" id="PF20241">
    <property type="entry name" value="DUF6598"/>
    <property type="match status" value="1"/>
</dbReference>
<feature type="region of interest" description="Disordered" evidence="2">
    <location>
        <begin position="239"/>
        <end position="264"/>
    </location>
</feature>
<dbReference type="GO" id="GO:0090729">
    <property type="term" value="F:toxin activity"/>
    <property type="evidence" value="ECO:0007669"/>
    <property type="project" value="UniProtKB-KW"/>
</dbReference>
<dbReference type="GO" id="GO:0006952">
    <property type="term" value="P:defense response"/>
    <property type="evidence" value="ECO:0007669"/>
    <property type="project" value="UniProtKB-KW"/>
</dbReference>
<keyword evidence="1" id="KW-0652">Protein synthesis inhibitor</keyword>
<dbReference type="Gene3D" id="3.40.420.10">
    <property type="entry name" value="Ricin (A subunit), domain 1"/>
    <property type="match status" value="1"/>
</dbReference>
<evidence type="ECO:0000256" key="1">
    <source>
        <dbReference type="RuleBase" id="RU004915"/>
    </source>
</evidence>
<accession>A0A0E0R4M5</accession>